<dbReference type="GeneID" id="105108126"/>
<gene>
    <name evidence="4" type="primary">LOC105108126</name>
</gene>
<keyword evidence="2" id="KW-0812">Transmembrane</keyword>
<feature type="transmembrane region" description="Helical" evidence="2">
    <location>
        <begin position="58"/>
        <end position="78"/>
    </location>
</feature>
<dbReference type="KEGG" id="peu:105108126"/>
<dbReference type="Proteomes" id="UP000694918">
    <property type="component" value="Unplaced"/>
</dbReference>
<dbReference type="RefSeq" id="XP_011000617.1">
    <property type="nucleotide sequence ID" value="XM_011002315.1"/>
</dbReference>
<evidence type="ECO:0000313" key="4">
    <source>
        <dbReference type="RefSeq" id="XP_011000617.1"/>
    </source>
</evidence>
<evidence type="ECO:0000313" key="3">
    <source>
        <dbReference type="Proteomes" id="UP000694918"/>
    </source>
</evidence>
<reference evidence="4" key="1">
    <citation type="submission" date="2025-08" db="UniProtKB">
        <authorList>
            <consortium name="RefSeq"/>
        </authorList>
    </citation>
    <scope>IDENTIFICATION</scope>
</reference>
<accession>A0AAJ6WZX4</accession>
<organism evidence="3 4">
    <name type="scientific">Populus euphratica</name>
    <name type="common">Euphrates poplar</name>
    <dbReference type="NCBI Taxonomy" id="75702"/>
    <lineage>
        <taxon>Eukaryota</taxon>
        <taxon>Viridiplantae</taxon>
        <taxon>Streptophyta</taxon>
        <taxon>Embryophyta</taxon>
        <taxon>Tracheophyta</taxon>
        <taxon>Spermatophyta</taxon>
        <taxon>Magnoliopsida</taxon>
        <taxon>eudicotyledons</taxon>
        <taxon>Gunneridae</taxon>
        <taxon>Pentapetalae</taxon>
        <taxon>rosids</taxon>
        <taxon>fabids</taxon>
        <taxon>Malpighiales</taxon>
        <taxon>Salicaceae</taxon>
        <taxon>Saliceae</taxon>
        <taxon>Populus</taxon>
    </lineage>
</organism>
<keyword evidence="2" id="KW-0472">Membrane</keyword>
<name>A0AAJ6WZX4_POPEU</name>
<protein>
    <submittedName>
        <fullName evidence="4">Uncharacterized protein LOC105108126 isoform X1</fullName>
    </submittedName>
</protein>
<keyword evidence="3" id="KW-1185">Reference proteome</keyword>
<evidence type="ECO:0000256" key="2">
    <source>
        <dbReference type="SAM" id="Phobius"/>
    </source>
</evidence>
<evidence type="ECO:0000256" key="1">
    <source>
        <dbReference type="SAM" id="MobiDB-lite"/>
    </source>
</evidence>
<sequence>MEYRIDNYLLKGNVLSSLGEVAFRRGESNPQRYYFEASSIFDTWLGEYSKPGADMYPFPVWCIISLTITLCVTISIYLKCPACVLIDHILASESRYVKLLICLEGSDESKALAHGYKAYLIYDALHKKLLSEIDSVTRTANQRRGSSSVRRTDPFIQLKKDAANQMHDIITELAIKIQQKGSFLSLVREITSGSPAGRTDAQEEQSKLTQILNSEEHIDD</sequence>
<dbReference type="AlphaFoldDB" id="A0AAJ6WZX4"/>
<proteinExistence type="predicted"/>
<feature type="region of interest" description="Disordered" evidence="1">
    <location>
        <begin position="194"/>
        <end position="220"/>
    </location>
</feature>
<keyword evidence="2" id="KW-1133">Transmembrane helix</keyword>